<keyword evidence="2" id="KW-0687">Ribonucleoprotein</keyword>
<feature type="region of interest" description="Disordered" evidence="1">
    <location>
        <begin position="75"/>
        <end position="96"/>
    </location>
</feature>
<keyword evidence="2" id="KW-0689">Ribosomal protein</keyword>
<organism evidence="2">
    <name type="scientific">Ixodes ricinus</name>
    <name type="common">Common tick</name>
    <name type="synonym">Acarus ricinus</name>
    <dbReference type="NCBI Taxonomy" id="34613"/>
    <lineage>
        <taxon>Eukaryota</taxon>
        <taxon>Metazoa</taxon>
        <taxon>Ecdysozoa</taxon>
        <taxon>Arthropoda</taxon>
        <taxon>Chelicerata</taxon>
        <taxon>Arachnida</taxon>
        <taxon>Acari</taxon>
        <taxon>Parasitiformes</taxon>
        <taxon>Ixodida</taxon>
        <taxon>Ixodoidea</taxon>
        <taxon>Ixodidae</taxon>
        <taxon>Ixodinae</taxon>
        <taxon>Ixodes</taxon>
    </lineage>
</organism>
<dbReference type="AlphaFoldDB" id="A0A0K8R5E4"/>
<sequence>MVFLVRIWGGCSVQLLESNVGGVLPEASAADVQPVLPDEAVVVGAYTAVARARTMLPGVRIPDIFTLDPIRFTNEQDKGLEPNRTTKRKGKRRRPP</sequence>
<feature type="compositionally biased region" description="Basic residues" evidence="1">
    <location>
        <begin position="85"/>
        <end position="96"/>
    </location>
</feature>
<name>A0A0K8R5E4_IXORI</name>
<reference evidence="2" key="1">
    <citation type="submission" date="2012-12" db="EMBL/GenBank/DDBJ databases">
        <title>Identification and characterization of a phenylalanine ammonia-lyase gene family in Isatis indigotica Fort.</title>
        <authorList>
            <person name="Liu Q."/>
            <person name="Chen J."/>
            <person name="Zhou X."/>
            <person name="Di P."/>
            <person name="Xiao Y."/>
            <person name="Xuan H."/>
            <person name="Zhang L."/>
            <person name="Chen W."/>
        </authorList>
    </citation>
    <scope>NUCLEOTIDE SEQUENCE</scope>
    <source>
        <tissue evidence="2">Salivary gland</tissue>
    </source>
</reference>
<evidence type="ECO:0000313" key="2">
    <source>
        <dbReference type="EMBL" id="JAA66271.1"/>
    </source>
</evidence>
<dbReference type="GO" id="GO:0005840">
    <property type="term" value="C:ribosome"/>
    <property type="evidence" value="ECO:0007669"/>
    <property type="project" value="UniProtKB-KW"/>
</dbReference>
<protein>
    <submittedName>
        <fullName evidence="2">Putative ribosomal protein s29</fullName>
    </submittedName>
</protein>
<evidence type="ECO:0000256" key="1">
    <source>
        <dbReference type="SAM" id="MobiDB-lite"/>
    </source>
</evidence>
<accession>A0A0K8R5E4</accession>
<dbReference type="EMBL" id="GADI01007537">
    <property type="protein sequence ID" value="JAA66271.1"/>
    <property type="molecule type" value="mRNA"/>
</dbReference>
<proteinExistence type="evidence at transcript level"/>